<evidence type="ECO:0000256" key="1">
    <source>
        <dbReference type="SAM" id="MobiDB-lite"/>
    </source>
</evidence>
<keyword evidence="4" id="KW-1185">Reference proteome</keyword>
<comment type="caution">
    <text evidence="3">The sequence shown here is derived from an EMBL/GenBank/DDBJ whole genome shotgun (WGS) entry which is preliminary data.</text>
</comment>
<dbReference type="Pfam" id="PF10517">
    <property type="entry name" value="DM13"/>
    <property type="match status" value="1"/>
</dbReference>
<gene>
    <name evidence="3" type="ORF">J1902_03155</name>
</gene>
<dbReference type="AlphaFoldDB" id="A0A939HEP2"/>
<feature type="compositionally biased region" description="Low complexity" evidence="1">
    <location>
        <begin position="57"/>
        <end position="87"/>
    </location>
</feature>
<sequence length="197" mass="20381">MRSRIGAAIRRHRLTSAAIGVLLLVALVVGAALFQPWRIFTSSMVDEALPGSAVSATASAPAPASSGPAVPEPGAAAPTQTPAQTPTVLSSGAFQSQEHTTTGTASLLRLPDGSHVVRLENLASSDGPDVKIWLSSLEAGGDWFKYRSGSYLDLGLIKATHGNQNYAVPPGTDLSGLTTVVLWCDRFSVAFGSAALR</sequence>
<dbReference type="RefSeq" id="WP_207614799.1">
    <property type="nucleotide sequence ID" value="NZ_JAFNLL010000004.1"/>
</dbReference>
<feature type="domain" description="DM13" evidence="2">
    <location>
        <begin position="86"/>
        <end position="197"/>
    </location>
</feature>
<organism evidence="3 4">
    <name type="scientific">Arthrobacter cavernae</name>
    <dbReference type="NCBI Taxonomy" id="2817681"/>
    <lineage>
        <taxon>Bacteria</taxon>
        <taxon>Bacillati</taxon>
        <taxon>Actinomycetota</taxon>
        <taxon>Actinomycetes</taxon>
        <taxon>Micrococcales</taxon>
        <taxon>Micrococcaceae</taxon>
        <taxon>Arthrobacter</taxon>
    </lineage>
</organism>
<dbReference type="EMBL" id="JAFNLL010000004">
    <property type="protein sequence ID" value="MBO1266988.1"/>
    <property type="molecule type" value="Genomic_DNA"/>
</dbReference>
<feature type="region of interest" description="Disordered" evidence="1">
    <location>
        <begin position="57"/>
        <end position="88"/>
    </location>
</feature>
<name>A0A939HEP2_9MICC</name>
<evidence type="ECO:0000259" key="2">
    <source>
        <dbReference type="PROSITE" id="PS51549"/>
    </source>
</evidence>
<dbReference type="InterPro" id="IPR019545">
    <property type="entry name" value="DM13_domain"/>
</dbReference>
<accession>A0A939HEP2</accession>
<protein>
    <submittedName>
        <fullName evidence="3">DM13 domain-containing protein</fullName>
    </submittedName>
</protein>
<evidence type="ECO:0000313" key="4">
    <source>
        <dbReference type="Proteomes" id="UP000664164"/>
    </source>
</evidence>
<evidence type="ECO:0000313" key="3">
    <source>
        <dbReference type="EMBL" id="MBO1266988.1"/>
    </source>
</evidence>
<reference evidence="3" key="1">
    <citation type="submission" date="2021-03" db="EMBL/GenBank/DDBJ databases">
        <title>A new species, PO-11, isolated from a karst cave deposit.</title>
        <authorList>
            <person name="Zhaoxiaoyong W."/>
        </authorList>
    </citation>
    <scope>NUCLEOTIDE SEQUENCE</scope>
    <source>
        <strain evidence="3">PO-11</strain>
    </source>
</reference>
<proteinExistence type="predicted"/>
<dbReference type="PROSITE" id="PS51549">
    <property type="entry name" value="DM13"/>
    <property type="match status" value="1"/>
</dbReference>
<dbReference type="Proteomes" id="UP000664164">
    <property type="component" value="Unassembled WGS sequence"/>
</dbReference>